<dbReference type="Gene3D" id="2.10.60.10">
    <property type="entry name" value="CD59"/>
    <property type="match status" value="1"/>
</dbReference>
<evidence type="ECO:0000256" key="1">
    <source>
        <dbReference type="SAM" id="SignalP"/>
    </source>
</evidence>
<accession>A0A8C4TYQ7</accession>
<keyword evidence="4" id="KW-1185">Reference proteome</keyword>
<organism evidence="3 4">
    <name type="scientific">Falco tinnunculus</name>
    <name type="common">Common kestrel</name>
    <dbReference type="NCBI Taxonomy" id="100819"/>
    <lineage>
        <taxon>Eukaryota</taxon>
        <taxon>Metazoa</taxon>
        <taxon>Chordata</taxon>
        <taxon>Craniata</taxon>
        <taxon>Vertebrata</taxon>
        <taxon>Euteleostomi</taxon>
        <taxon>Archelosauria</taxon>
        <taxon>Archosauria</taxon>
        <taxon>Dinosauria</taxon>
        <taxon>Saurischia</taxon>
        <taxon>Theropoda</taxon>
        <taxon>Coelurosauria</taxon>
        <taxon>Aves</taxon>
        <taxon>Neognathae</taxon>
        <taxon>Neoaves</taxon>
        <taxon>Telluraves</taxon>
        <taxon>Australaves</taxon>
        <taxon>Falconiformes</taxon>
        <taxon>Falconidae</taxon>
        <taxon>Falco</taxon>
    </lineage>
</organism>
<feature type="chain" id="PRO_5034717421" description="Snake toxin/toxin-like domain-containing protein" evidence="1">
    <location>
        <begin position="18"/>
        <end position="80"/>
    </location>
</feature>
<evidence type="ECO:0000313" key="3">
    <source>
        <dbReference type="Ensembl" id="ENSFTIP00000003125.1"/>
    </source>
</evidence>
<keyword evidence="1" id="KW-0732">Signal</keyword>
<name>A0A8C4TYQ7_FALTI</name>
<dbReference type="InterPro" id="IPR035076">
    <property type="entry name" value="Toxin/TOLIP"/>
</dbReference>
<dbReference type="Proteomes" id="UP000694562">
    <property type="component" value="Unplaced"/>
</dbReference>
<dbReference type="Pfam" id="PF00087">
    <property type="entry name" value="Toxin_TOLIP"/>
    <property type="match status" value="1"/>
</dbReference>
<dbReference type="Ensembl" id="ENSFTIT00000003269.1">
    <property type="protein sequence ID" value="ENSFTIP00000003125.1"/>
    <property type="gene ID" value="ENSFTIG00000002149.1"/>
</dbReference>
<feature type="domain" description="Snake toxin/toxin-like" evidence="2">
    <location>
        <begin position="19"/>
        <end position="60"/>
    </location>
</feature>
<dbReference type="InterPro" id="IPR045860">
    <property type="entry name" value="Snake_toxin-like_sf"/>
</dbReference>
<sequence>CLPFLPVLFFFPPLAYPFMCYVCQEQESNKNCLSISMCAKEDKYCVTVRLFLKMFGQNCAMADSYCHAQSFRFVFGTLYP</sequence>
<evidence type="ECO:0000259" key="2">
    <source>
        <dbReference type="Pfam" id="PF00087"/>
    </source>
</evidence>
<reference evidence="3" key="1">
    <citation type="submission" date="2025-08" db="UniProtKB">
        <authorList>
            <consortium name="Ensembl"/>
        </authorList>
    </citation>
    <scope>IDENTIFICATION</scope>
</reference>
<protein>
    <recommendedName>
        <fullName evidence="2">Snake toxin/toxin-like domain-containing protein</fullName>
    </recommendedName>
</protein>
<dbReference type="SUPFAM" id="SSF57302">
    <property type="entry name" value="Snake toxin-like"/>
    <property type="match status" value="1"/>
</dbReference>
<evidence type="ECO:0000313" key="4">
    <source>
        <dbReference type="Proteomes" id="UP000694562"/>
    </source>
</evidence>
<feature type="signal peptide" evidence="1">
    <location>
        <begin position="1"/>
        <end position="17"/>
    </location>
</feature>
<dbReference type="GO" id="GO:0030154">
    <property type="term" value="P:cell differentiation"/>
    <property type="evidence" value="ECO:0007669"/>
    <property type="project" value="UniProtKB-ARBA"/>
</dbReference>
<dbReference type="AlphaFoldDB" id="A0A8C4TYQ7"/>
<reference evidence="3" key="2">
    <citation type="submission" date="2025-09" db="UniProtKB">
        <authorList>
            <consortium name="Ensembl"/>
        </authorList>
    </citation>
    <scope>IDENTIFICATION</scope>
</reference>
<dbReference type="OrthoDB" id="6278121at2759"/>
<proteinExistence type="predicted"/>